<feature type="compositionally biased region" description="Low complexity" evidence="1">
    <location>
        <begin position="705"/>
        <end position="717"/>
    </location>
</feature>
<evidence type="ECO:0000313" key="3">
    <source>
        <dbReference type="EMBL" id="CAE8603357.1"/>
    </source>
</evidence>
<evidence type="ECO:0000313" key="4">
    <source>
        <dbReference type="Proteomes" id="UP000654075"/>
    </source>
</evidence>
<feature type="compositionally biased region" description="Acidic residues" evidence="1">
    <location>
        <begin position="692"/>
        <end position="704"/>
    </location>
</feature>
<reference evidence="3" key="1">
    <citation type="submission" date="2021-02" db="EMBL/GenBank/DDBJ databases">
        <authorList>
            <person name="Dougan E. K."/>
            <person name="Rhodes N."/>
            <person name="Thang M."/>
            <person name="Chan C."/>
        </authorList>
    </citation>
    <scope>NUCLEOTIDE SEQUENCE</scope>
</reference>
<accession>A0A813EUB3</accession>
<dbReference type="OrthoDB" id="492928at2759"/>
<dbReference type="EMBL" id="CAJNNV010015329">
    <property type="protein sequence ID" value="CAE8603357.1"/>
    <property type="molecule type" value="Genomic_DNA"/>
</dbReference>
<keyword evidence="4" id="KW-1185">Reference proteome</keyword>
<feature type="domain" description="Protein NO VEIN C-terminal" evidence="2">
    <location>
        <begin position="880"/>
        <end position="922"/>
    </location>
</feature>
<protein>
    <recommendedName>
        <fullName evidence="2">Protein NO VEIN C-terminal domain-containing protein</fullName>
    </recommendedName>
</protein>
<evidence type="ECO:0000259" key="2">
    <source>
        <dbReference type="Pfam" id="PF13020"/>
    </source>
</evidence>
<organism evidence="3 4">
    <name type="scientific">Polarella glacialis</name>
    <name type="common">Dinoflagellate</name>
    <dbReference type="NCBI Taxonomy" id="89957"/>
    <lineage>
        <taxon>Eukaryota</taxon>
        <taxon>Sar</taxon>
        <taxon>Alveolata</taxon>
        <taxon>Dinophyceae</taxon>
        <taxon>Suessiales</taxon>
        <taxon>Suessiaceae</taxon>
        <taxon>Polarella</taxon>
    </lineage>
</organism>
<dbReference type="AlphaFoldDB" id="A0A813EUB3"/>
<feature type="compositionally biased region" description="Acidic residues" evidence="1">
    <location>
        <begin position="201"/>
        <end position="210"/>
    </location>
</feature>
<proteinExistence type="predicted"/>
<name>A0A813EUB3_POLGL</name>
<dbReference type="Proteomes" id="UP000654075">
    <property type="component" value="Unassembled WGS sequence"/>
</dbReference>
<dbReference type="InterPro" id="IPR024975">
    <property type="entry name" value="NOV_C"/>
</dbReference>
<comment type="caution">
    <text evidence="3">The sequence shown here is derived from an EMBL/GenBank/DDBJ whole genome shotgun (WGS) entry which is preliminary data.</text>
</comment>
<feature type="region of interest" description="Disordered" evidence="1">
    <location>
        <begin position="630"/>
        <end position="748"/>
    </location>
</feature>
<evidence type="ECO:0000256" key="1">
    <source>
        <dbReference type="SAM" id="MobiDB-lite"/>
    </source>
</evidence>
<gene>
    <name evidence="3" type="ORF">PGLA1383_LOCUS21568</name>
</gene>
<feature type="compositionally biased region" description="Basic and acidic residues" evidence="1">
    <location>
        <begin position="645"/>
        <end position="663"/>
    </location>
</feature>
<sequence>MRALYARLQARPASRGQGIAAELTPELQDKSLDVFLEEEPWIFVPSHPRPHGDFAAAFEASPMLPKSGKFYKAADLVFQDGATLLDCFSLHVSDDASDLVRRSIGKRNVGNYYFGPRTLFPGSQQSVAQALDPSWHDFLARQGVKHEVQWDDYLAVLRGVAADMSRKSSCRQQDAHCVIYVLLAALQRSVKAEILLDDLDQEEDETDESLAESREPGDAAGVALPDSDEDAAITAALLKRVPDRWQSSDILRHFLRSSRDVAFVYTLAETWEPLQRVLFSSSSSADQTTRGWRREALRLVAGPEPPQLGRNKGLCRRADQALAMCGLSSDFRQRLAQGAEVVREASPEIQALRTEAVLRAVVEAVQEASKATRSRSFEHCRTEADAVFRELRALASDLRVVAAEELVVYQVLAVSSAEAEASGLGALKAEVLNASSASAGGEGLVAVARTKKLSDRSLGARHLVGVATGSSTGRLSLAIAGPAAEGLKKASESLARSLVTSAVARVPEKLLREMTAEGQQVGTGLSQMQLLLTLVLDEELNAAAERLDICEASDPGDLGNAGAFREDPSLSTHDLPTGWKDLLEQFDQEDLSEALAGMSRGIDDPEDFSSGALSDVSITPNDMLRNALQALQGRLPRNRPPRAAAKREDELREGEGDGGEKNPARPRVVSEPADPSMEFSSFVPFGAAQEASQEEEGEEEEEVAGEALSAERSVRSGNGNGSGEGFEGRAERASDLLSQRPKLTVSEESLPEGEILDVSTEDFRNLLGPLSRSAELGTSGGSIDDVRKVGSVGEELALRALEAQGFEVLWVNSGSELGFPFDLIAIDRKDLTPGMPTLRSSVCDASGQPEADRLWELYQRARKMSSVVGSEFMDKDRLSSRVVFLEVKSSTGGKRAFETSLQEIDAMQALGSRYWLARPMELGSKRDGRGRVKPEVKLWRNFGSAVKTGAIQMLLVV</sequence>
<dbReference type="Pfam" id="PF13020">
    <property type="entry name" value="NOV_C"/>
    <property type="match status" value="1"/>
</dbReference>
<feature type="region of interest" description="Disordered" evidence="1">
    <location>
        <begin position="201"/>
        <end position="225"/>
    </location>
</feature>